<keyword evidence="2" id="KW-1185">Reference proteome</keyword>
<name>A0A4S8LEK3_DENBC</name>
<dbReference type="Proteomes" id="UP000297245">
    <property type="component" value="Unassembled WGS sequence"/>
</dbReference>
<accession>A0A4S8LEK3</accession>
<proteinExistence type="predicted"/>
<organism evidence="1 2">
    <name type="scientific">Dendrothele bispora (strain CBS 962.96)</name>
    <dbReference type="NCBI Taxonomy" id="1314807"/>
    <lineage>
        <taxon>Eukaryota</taxon>
        <taxon>Fungi</taxon>
        <taxon>Dikarya</taxon>
        <taxon>Basidiomycota</taxon>
        <taxon>Agaricomycotina</taxon>
        <taxon>Agaricomycetes</taxon>
        <taxon>Agaricomycetidae</taxon>
        <taxon>Agaricales</taxon>
        <taxon>Agaricales incertae sedis</taxon>
        <taxon>Dendrothele</taxon>
    </lineage>
</organism>
<reference evidence="1 2" key="1">
    <citation type="journal article" date="2019" name="Nat. Ecol. Evol.">
        <title>Megaphylogeny resolves global patterns of mushroom evolution.</title>
        <authorList>
            <person name="Varga T."/>
            <person name="Krizsan K."/>
            <person name="Foldi C."/>
            <person name="Dima B."/>
            <person name="Sanchez-Garcia M."/>
            <person name="Sanchez-Ramirez S."/>
            <person name="Szollosi G.J."/>
            <person name="Szarkandi J.G."/>
            <person name="Papp V."/>
            <person name="Albert L."/>
            <person name="Andreopoulos W."/>
            <person name="Angelini C."/>
            <person name="Antonin V."/>
            <person name="Barry K.W."/>
            <person name="Bougher N.L."/>
            <person name="Buchanan P."/>
            <person name="Buyck B."/>
            <person name="Bense V."/>
            <person name="Catcheside P."/>
            <person name="Chovatia M."/>
            <person name="Cooper J."/>
            <person name="Damon W."/>
            <person name="Desjardin D."/>
            <person name="Finy P."/>
            <person name="Geml J."/>
            <person name="Haridas S."/>
            <person name="Hughes K."/>
            <person name="Justo A."/>
            <person name="Karasinski D."/>
            <person name="Kautmanova I."/>
            <person name="Kiss B."/>
            <person name="Kocsube S."/>
            <person name="Kotiranta H."/>
            <person name="LaButti K.M."/>
            <person name="Lechner B.E."/>
            <person name="Liimatainen K."/>
            <person name="Lipzen A."/>
            <person name="Lukacs Z."/>
            <person name="Mihaltcheva S."/>
            <person name="Morgado L.N."/>
            <person name="Niskanen T."/>
            <person name="Noordeloos M.E."/>
            <person name="Ohm R.A."/>
            <person name="Ortiz-Santana B."/>
            <person name="Ovrebo C."/>
            <person name="Racz N."/>
            <person name="Riley R."/>
            <person name="Savchenko A."/>
            <person name="Shiryaev A."/>
            <person name="Soop K."/>
            <person name="Spirin V."/>
            <person name="Szebenyi C."/>
            <person name="Tomsovsky M."/>
            <person name="Tulloss R.E."/>
            <person name="Uehling J."/>
            <person name="Grigoriev I.V."/>
            <person name="Vagvolgyi C."/>
            <person name="Papp T."/>
            <person name="Martin F.M."/>
            <person name="Miettinen O."/>
            <person name="Hibbett D.S."/>
            <person name="Nagy L.G."/>
        </authorList>
    </citation>
    <scope>NUCLEOTIDE SEQUENCE [LARGE SCALE GENOMIC DNA]</scope>
    <source>
        <strain evidence="1 2">CBS 962.96</strain>
    </source>
</reference>
<sequence length="63" mass="7487">MCTFSTFVHNYEALVLMKESLEVERKTGQEFVQVSYHWIQRQKTSKIKKLRVGSPKQRNSKKV</sequence>
<evidence type="ECO:0000313" key="2">
    <source>
        <dbReference type="Proteomes" id="UP000297245"/>
    </source>
</evidence>
<evidence type="ECO:0000313" key="1">
    <source>
        <dbReference type="EMBL" id="THU87359.1"/>
    </source>
</evidence>
<protein>
    <submittedName>
        <fullName evidence="1">Uncharacterized protein</fullName>
    </submittedName>
</protein>
<gene>
    <name evidence="1" type="ORF">K435DRAFT_782499</name>
</gene>
<dbReference type="EMBL" id="ML179454">
    <property type="protein sequence ID" value="THU87359.1"/>
    <property type="molecule type" value="Genomic_DNA"/>
</dbReference>
<dbReference type="AlphaFoldDB" id="A0A4S8LEK3"/>